<reference evidence="1" key="1">
    <citation type="submission" date="2022-06" db="EMBL/GenBank/DDBJ databases">
        <authorList>
            <consortium name="SYNGENTA / RWTH Aachen University"/>
        </authorList>
    </citation>
    <scope>NUCLEOTIDE SEQUENCE</scope>
</reference>
<organism evidence="1 2">
    <name type="scientific">Phakopsora pachyrhizi</name>
    <name type="common">Asian soybean rust disease fungus</name>
    <dbReference type="NCBI Taxonomy" id="170000"/>
    <lineage>
        <taxon>Eukaryota</taxon>
        <taxon>Fungi</taxon>
        <taxon>Dikarya</taxon>
        <taxon>Basidiomycota</taxon>
        <taxon>Pucciniomycotina</taxon>
        <taxon>Pucciniomycetes</taxon>
        <taxon>Pucciniales</taxon>
        <taxon>Phakopsoraceae</taxon>
        <taxon>Phakopsora</taxon>
    </lineage>
</organism>
<accession>A0AAV0B4X3</accession>
<protein>
    <submittedName>
        <fullName evidence="1">Uncharacterized protein</fullName>
    </submittedName>
</protein>
<evidence type="ECO:0000313" key="1">
    <source>
        <dbReference type="EMBL" id="CAH7681952.1"/>
    </source>
</evidence>
<dbReference type="AlphaFoldDB" id="A0AAV0B4X3"/>
<sequence length="273" mass="30381">MKPVTNCNGKRSIQLEPFKNFNPSNNHTQLQHQQQLVGNYLDYNSIDPVIKNSSKCHCVGYITDSPHQVALESLAPSNGSINFLQQSVKKPLLGLIFLCPNQSNHYQKDQNLEPLLDLLYPNGTNPSPTQRSTTRTLLIQNAFPVPSNNNQAEERPDRQGLQATVIDWISRDIKTLCPSTYGGASGAPCTRLSILGWTCKLLKVYFSEIPEAVSPSSPPNLLRLIDAMGLILDLLCQPESQYSMTKQLTGTHHIYILEPSIKGPTIIKNKTFI</sequence>
<comment type="caution">
    <text evidence="1">The sequence shown here is derived from an EMBL/GenBank/DDBJ whole genome shotgun (WGS) entry which is preliminary data.</text>
</comment>
<dbReference type="EMBL" id="CALTRL010003770">
    <property type="protein sequence ID" value="CAH7681952.1"/>
    <property type="molecule type" value="Genomic_DNA"/>
</dbReference>
<proteinExistence type="predicted"/>
<evidence type="ECO:0000313" key="2">
    <source>
        <dbReference type="Proteomes" id="UP001153365"/>
    </source>
</evidence>
<keyword evidence="2" id="KW-1185">Reference proteome</keyword>
<gene>
    <name evidence="1" type="ORF">PPACK8108_LOCUS14628</name>
</gene>
<dbReference type="Proteomes" id="UP001153365">
    <property type="component" value="Unassembled WGS sequence"/>
</dbReference>
<name>A0AAV0B4X3_PHAPC</name>